<feature type="transmembrane region" description="Helical" evidence="8">
    <location>
        <begin position="46"/>
        <end position="70"/>
    </location>
</feature>
<keyword evidence="6" id="KW-0129">CBS domain</keyword>
<dbReference type="Proteomes" id="UP000053593">
    <property type="component" value="Unassembled WGS sequence"/>
</dbReference>
<keyword evidence="2 7" id="KW-0812">Transmembrane</keyword>
<keyword evidence="4 7" id="KW-1133">Transmembrane helix</keyword>
<evidence type="ECO:0000259" key="12">
    <source>
        <dbReference type="PROSITE" id="PS51846"/>
    </source>
</evidence>
<evidence type="ECO:0000256" key="3">
    <source>
        <dbReference type="ARBA" id="ARBA00022737"/>
    </source>
</evidence>
<dbReference type="GO" id="GO:0005737">
    <property type="term" value="C:cytoplasm"/>
    <property type="evidence" value="ECO:0007669"/>
    <property type="project" value="TreeGrafter"/>
</dbReference>
<evidence type="ECO:0000256" key="9">
    <source>
        <dbReference type="SAM" id="SignalP"/>
    </source>
</evidence>
<evidence type="ECO:0000256" key="4">
    <source>
        <dbReference type="ARBA" id="ARBA00022989"/>
    </source>
</evidence>
<dbReference type="PANTHER" id="PTHR12064:SF97">
    <property type="entry name" value="METAL TRANSPORTER CNNM-5"/>
    <property type="match status" value="1"/>
</dbReference>
<dbReference type="Gene3D" id="3.10.580.10">
    <property type="entry name" value="CBS-domain"/>
    <property type="match status" value="1"/>
</dbReference>
<keyword evidence="14" id="KW-1185">Reference proteome</keyword>
<comment type="subcellular location">
    <subcellularLocation>
        <location evidence="1">Membrane</location>
        <topology evidence="1">Multi-pass membrane protein</topology>
    </subcellularLocation>
</comment>
<dbReference type="OrthoDB" id="5353557at2759"/>
<dbReference type="GO" id="GO:0030026">
    <property type="term" value="P:intracellular manganese ion homeostasis"/>
    <property type="evidence" value="ECO:0007669"/>
    <property type="project" value="TreeGrafter"/>
</dbReference>
<feature type="chain" id="PRO_5002207274" description="CNNM transmembrane domain-containing protein" evidence="9">
    <location>
        <begin position="23"/>
        <end position="393"/>
    </location>
</feature>
<feature type="transmembrane region" description="Helical" evidence="8">
    <location>
        <begin position="105"/>
        <end position="125"/>
    </location>
</feature>
<keyword evidence="9" id="KW-0732">Signal</keyword>
<evidence type="ECO:0000259" key="10">
    <source>
        <dbReference type="PROSITE" id="PS50828"/>
    </source>
</evidence>
<protein>
    <recommendedName>
        <fullName evidence="15">CNNM transmembrane domain-containing protein</fullName>
    </recommendedName>
</protein>
<dbReference type="InterPro" id="IPR045095">
    <property type="entry name" value="ACDP"/>
</dbReference>
<dbReference type="FunFam" id="3.10.580.10:FF:000006">
    <property type="entry name" value="DUF21 and CBS domain protein"/>
    <property type="match status" value="1"/>
</dbReference>
<dbReference type="PANTHER" id="PTHR12064">
    <property type="entry name" value="METAL TRANSPORTER CNNM"/>
    <property type="match status" value="1"/>
</dbReference>
<evidence type="ECO:0000256" key="7">
    <source>
        <dbReference type="PROSITE-ProRule" id="PRU01193"/>
    </source>
</evidence>
<evidence type="ECO:0000313" key="14">
    <source>
        <dbReference type="Proteomes" id="UP000053593"/>
    </source>
</evidence>
<dbReference type="GO" id="GO:0016020">
    <property type="term" value="C:membrane"/>
    <property type="evidence" value="ECO:0007669"/>
    <property type="project" value="UniProtKB-SubCell"/>
</dbReference>
<feature type="transmembrane region" description="Helical" evidence="8">
    <location>
        <begin position="131"/>
        <end position="151"/>
    </location>
</feature>
<dbReference type="InterPro" id="IPR000644">
    <property type="entry name" value="CBS_dom"/>
</dbReference>
<dbReference type="InterPro" id="IPR046342">
    <property type="entry name" value="CBS_dom_sf"/>
</dbReference>
<evidence type="ECO:0000256" key="1">
    <source>
        <dbReference type="ARBA" id="ARBA00004141"/>
    </source>
</evidence>
<evidence type="ECO:0000256" key="2">
    <source>
        <dbReference type="ARBA" id="ARBA00022692"/>
    </source>
</evidence>
<keyword evidence="3" id="KW-0677">Repeat</keyword>
<reference evidence="13 14" key="1">
    <citation type="submission" date="2014-04" db="EMBL/GenBank/DDBJ databases">
        <title>Evolutionary Origins and Diversification of the Mycorrhizal Mutualists.</title>
        <authorList>
            <consortium name="DOE Joint Genome Institute"/>
            <consortium name="Mycorrhizal Genomics Consortium"/>
            <person name="Kohler A."/>
            <person name="Kuo A."/>
            <person name="Nagy L.G."/>
            <person name="Floudas D."/>
            <person name="Copeland A."/>
            <person name="Barry K.W."/>
            <person name="Cichocki N."/>
            <person name="Veneault-Fourrey C."/>
            <person name="LaButti K."/>
            <person name="Lindquist E.A."/>
            <person name="Lipzen A."/>
            <person name="Lundell T."/>
            <person name="Morin E."/>
            <person name="Murat C."/>
            <person name="Riley R."/>
            <person name="Ohm R."/>
            <person name="Sun H."/>
            <person name="Tunlid A."/>
            <person name="Henrissat B."/>
            <person name="Grigoriev I.V."/>
            <person name="Hibbett D.S."/>
            <person name="Martin F."/>
        </authorList>
    </citation>
    <scope>NUCLEOTIDE SEQUENCE [LARGE SCALE GENOMIC DNA]</scope>
    <source>
        <strain evidence="13 14">FD-317 M1</strain>
    </source>
</reference>
<feature type="domain" description="Smr" evidence="10">
    <location>
        <begin position="1"/>
        <end position="36"/>
    </location>
</feature>
<dbReference type="HOGENOM" id="CLU_011310_0_3_1"/>
<dbReference type="InterPro" id="IPR002625">
    <property type="entry name" value="Smr_dom"/>
</dbReference>
<dbReference type="PROSITE" id="PS51371">
    <property type="entry name" value="CBS"/>
    <property type="match status" value="1"/>
</dbReference>
<name>A0A0D0AP02_9AGAR</name>
<dbReference type="Pfam" id="PF01595">
    <property type="entry name" value="CNNM"/>
    <property type="match status" value="1"/>
</dbReference>
<dbReference type="GO" id="GO:0010960">
    <property type="term" value="P:magnesium ion homeostasis"/>
    <property type="evidence" value="ECO:0007669"/>
    <property type="project" value="InterPro"/>
</dbReference>
<evidence type="ECO:0000256" key="5">
    <source>
        <dbReference type="ARBA" id="ARBA00023136"/>
    </source>
</evidence>
<evidence type="ECO:0000256" key="6">
    <source>
        <dbReference type="PROSITE-ProRule" id="PRU00703"/>
    </source>
</evidence>
<organism evidence="13 14">
    <name type="scientific">Collybiopsis luxurians FD-317 M1</name>
    <dbReference type="NCBI Taxonomy" id="944289"/>
    <lineage>
        <taxon>Eukaryota</taxon>
        <taxon>Fungi</taxon>
        <taxon>Dikarya</taxon>
        <taxon>Basidiomycota</taxon>
        <taxon>Agaricomycotina</taxon>
        <taxon>Agaricomycetes</taxon>
        <taxon>Agaricomycetidae</taxon>
        <taxon>Agaricales</taxon>
        <taxon>Marasmiineae</taxon>
        <taxon>Omphalotaceae</taxon>
        <taxon>Collybiopsis</taxon>
        <taxon>Collybiopsis luxurians</taxon>
    </lineage>
</organism>
<feature type="transmembrane region" description="Helical" evidence="8">
    <location>
        <begin position="158"/>
        <end position="178"/>
    </location>
</feature>
<dbReference type="InterPro" id="IPR002550">
    <property type="entry name" value="CNNM"/>
</dbReference>
<dbReference type="PROSITE" id="PS51846">
    <property type="entry name" value="CNNM"/>
    <property type="match status" value="1"/>
</dbReference>
<dbReference type="PROSITE" id="PS50828">
    <property type="entry name" value="SMR"/>
    <property type="match status" value="1"/>
</dbReference>
<evidence type="ECO:0000313" key="13">
    <source>
        <dbReference type="EMBL" id="KIK51970.1"/>
    </source>
</evidence>
<evidence type="ECO:0000259" key="11">
    <source>
        <dbReference type="PROSITE" id="PS51371"/>
    </source>
</evidence>
<accession>A0A0D0AP02</accession>
<dbReference type="SUPFAM" id="SSF54631">
    <property type="entry name" value="CBS-domain pair"/>
    <property type="match status" value="1"/>
</dbReference>
<dbReference type="AlphaFoldDB" id="A0A0D0AP02"/>
<feature type="domain" description="CBS" evidence="11">
    <location>
        <begin position="242"/>
        <end position="304"/>
    </location>
</feature>
<sequence length="393" mass="42869">MKKVVCSILISVLPYVLPFVFAAPSPGGLLTIAAIDERELEDDCFELLVSTMLVLLGGLFSGLTLGLMGLDELYLQILATESDSMSEKQNARKVLKLMKDKGRHWVLVALLLSNVITNESLPIFLDEAIGGGIMAILLSTGSIVFYCRIIPQAVCVRYGLSIGAACVPFVDVLTWITAPVAYPIAKLLDAVLGTSEIHTYQRPQLKAFLDLHRTGAEPLLKQEVDILTGVLELGAKRVESIMTHMKDVVKLSADAVLDQDVLATIRSSGCSRIPIHEPQDSQAFVGLLLVKKLLQYDNFLNIPIRDLELSLLPEAPPTINCFQALDYFRTGRAHLLLISRTPGVAGGAIGIVTLEDILEEIIAGEIVDETDLYEDNVHKIAARRLTTAQIMQG</sequence>
<evidence type="ECO:0008006" key="15">
    <source>
        <dbReference type="Google" id="ProtNLM"/>
    </source>
</evidence>
<feature type="domain" description="CNNM transmembrane" evidence="12">
    <location>
        <begin position="39"/>
        <end position="223"/>
    </location>
</feature>
<dbReference type="EMBL" id="KN834851">
    <property type="protein sequence ID" value="KIK51970.1"/>
    <property type="molecule type" value="Genomic_DNA"/>
</dbReference>
<proteinExistence type="predicted"/>
<feature type="signal peptide" evidence="9">
    <location>
        <begin position="1"/>
        <end position="22"/>
    </location>
</feature>
<evidence type="ECO:0000256" key="8">
    <source>
        <dbReference type="SAM" id="Phobius"/>
    </source>
</evidence>
<gene>
    <name evidence="13" type="ORF">GYMLUDRAFT_180749</name>
</gene>
<keyword evidence="5 7" id="KW-0472">Membrane</keyword>